<feature type="compositionally biased region" description="Basic and acidic residues" evidence="1">
    <location>
        <begin position="192"/>
        <end position="202"/>
    </location>
</feature>
<organism evidence="3 4">
    <name type="scientific">Emericellopsis cladophorae</name>
    <dbReference type="NCBI Taxonomy" id="2686198"/>
    <lineage>
        <taxon>Eukaryota</taxon>
        <taxon>Fungi</taxon>
        <taxon>Dikarya</taxon>
        <taxon>Ascomycota</taxon>
        <taxon>Pezizomycotina</taxon>
        <taxon>Sordariomycetes</taxon>
        <taxon>Hypocreomycetidae</taxon>
        <taxon>Hypocreales</taxon>
        <taxon>Bionectriaceae</taxon>
        <taxon>Emericellopsis</taxon>
    </lineage>
</organism>
<evidence type="ECO:0000313" key="3">
    <source>
        <dbReference type="EMBL" id="KAI6784704.1"/>
    </source>
</evidence>
<sequence length="741" mass="82487">MLSCLGFGGGNSRDGEREPLLPRYNDDTALQARLHEKLHTYQMLRAMSKGYMPSNEQTIVHLRSLLSADVLNPDVPDLSDAGRALLRTTKLLLQQLITLLQNKNSEDQIQDFLWCLAKARLNVDTEDLAARASAAKAKGDTAAAYESLRTVGSLLLTNSDFRVFLSDVETVAREVFRDTAFSLADVSNKAGRRLEPSEEDQKAVQQANGSSKAPPPTKEDLAGEAKEVTQILAQGASEVAHEAGDSVVEHATGEEQEALVSRLKAAVMKLRKKPDYSQSVSTLSTLIRRYLLAYSHAATEAVDAVEDDVDRNPEADRALQNFWMLLTSIGDKDEWNKVEDAFRAVVEDGKSDPDFDELVRNIANMVQDMLADPDFFDHVDERLNEVRTKSKKLQSDSNMSEDLSKLLNALRAAFQSFLRDTDVHKLLRTSTRLAHLLSPTGHYTNGALITDSVNVFVPMAINAVQYIPIPRVEVSTPAIDLLMENLILEPGRTVNQSSFLPFQLNITTQNDVQVRKARMRVASTMRSLVRVKISGMSIAADDLGYWLRLHSGLLRVMDEGIAGFHLDERGLDIAVDLEIGRDRMDSMVALRGVTVTIHHLNYTLSQSKLACLAWLFKPLVRPIVRKALEFQIAKGITEGLETLNRELLFARERLRATRIADPQDLWTFVRAVAARLTPAPDPDVDARVGVQPGGGVFRGRYAPGSLVKLWQEEGRNAEQQVYEYERQGWRNGIFDVTTTGI</sequence>
<dbReference type="PANTHER" id="PTHR31138">
    <property type="entry name" value="CHROMOSOME 19, WHOLE GENOME SHOTGUN SEQUENCE"/>
    <property type="match status" value="1"/>
</dbReference>
<reference evidence="3" key="1">
    <citation type="journal article" date="2021" name="J Fungi (Basel)">
        <title>Genomic and Metabolomic Analyses of the Marine Fungus Emericellopsis cladophorae: Insights into Saltwater Adaptability Mechanisms and Its Biosynthetic Potential.</title>
        <authorList>
            <person name="Goncalves M.F.M."/>
            <person name="Hilario S."/>
            <person name="Van de Peer Y."/>
            <person name="Esteves A.C."/>
            <person name="Alves A."/>
        </authorList>
    </citation>
    <scope>NUCLEOTIDE SEQUENCE</scope>
    <source>
        <strain evidence="3">MUM 19.33</strain>
    </source>
</reference>
<feature type="domain" description="HAM1-like N-terminal" evidence="2">
    <location>
        <begin position="218"/>
        <end position="578"/>
    </location>
</feature>
<feature type="domain" description="HAM1-like N-terminal" evidence="2">
    <location>
        <begin position="27"/>
        <end position="213"/>
    </location>
</feature>
<gene>
    <name evidence="3" type="ORF">J7T54_007797</name>
</gene>
<dbReference type="InterPro" id="IPR045967">
    <property type="entry name" value="HAM1-like_N"/>
</dbReference>
<evidence type="ECO:0000259" key="2">
    <source>
        <dbReference type="Pfam" id="PF19343"/>
    </source>
</evidence>
<proteinExistence type="predicted"/>
<evidence type="ECO:0000313" key="4">
    <source>
        <dbReference type="Proteomes" id="UP001055219"/>
    </source>
</evidence>
<comment type="caution">
    <text evidence="3">The sequence shown here is derived from an EMBL/GenBank/DDBJ whole genome shotgun (WGS) entry which is preliminary data.</text>
</comment>
<dbReference type="GO" id="GO:0008289">
    <property type="term" value="F:lipid binding"/>
    <property type="evidence" value="ECO:0007669"/>
    <property type="project" value="InterPro"/>
</dbReference>
<dbReference type="AlphaFoldDB" id="A0A9P9Y722"/>
<keyword evidence="4" id="KW-1185">Reference proteome</keyword>
<protein>
    <recommendedName>
        <fullName evidence="2">HAM1-like N-terminal domain-containing protein</fullName>
    </recommendedName>
</protein>
<dbReference type="InterPro" id="IPR017943">
    <property type="entry name" value="Bactericidal_perm-incr_a/b_dom"/>
</dbReference>
<dbReference type="EMBL" id="JAGIXG020000003">
    <property type="protein sequence ID" value="KAI6784704.1"/>
    <property type="molecule type" value="Genomic_DNA"/>
</dbReference>
<dbReference type="Gene3D" id="3.15.10.10">
    <property type="entry name" value="Bactericidal permeability-increasing protein, domain 1"/>
    <property type="match status" value="1"/>
</dbReference>
<dbReference type="Pfam" id="PF19343">
    <property type="entry name" value="HAM1_N"/>
    <property type="match status" value="2"/>
</dbReference>
<name>A0A9P9Y722_9HYPO</name>
<accession>A0A9P9Y722</accession>
<dbReference type="GeneID" id="75834270"/>
<dbReference type="RefSeq" id="XP_051365560.1">
    <property type="nucleotide sequence ID" value="XM_051510883.1"/>
</dbReference>
<dbReference type="Proteomes" id="UP001055219">
    <property type="component" value="Unassembled WGS sequence"/>
</dbReference>
<dbReference type="PANTHER" id="PTHR31138:SF4">
    <property type="entry name" value="DUF5923 DOMAIN-CONTAINING PROTEIN"/>
    <property type="match status" value="1"/>
</dbReference>
<feature type="region of interest" description="Disordered" evidence="1">
    <location>
        <begin position="190"/>
        <end position="222"/>
    </location>
</feature>
<dbReference type="SUPFAM" id="SSF55394">
    <property type="entry name" value="Bactericidal permeability-increasing protein, BPI"/>
    <property type="match status" value="1"/>
</dbReference>
<evidence type="ECO:0000256" key="1">
    <source>
        <dbReference type="SAM" id="MobiDB-lite"/>
    </source>
</evidence>
<dbReference type="OrthoDB" id="5407957at2759"/>
<reference evidence="3" key="2">
    <citation type="submission" date="2022-07" db="EMBL/GenBank/DDBJ databases">
        <authorList>
            <person name="Goncalves M.F.M."/>
            <person name="Hilario S."/>
            <person name="Van De Peer Y."/>
            <person name="Esteves A.C."/>
            <person name="Alves A."/>
        </authorList>
    </citation>
    <scope>NUCLEOTIDE SEQUENCE</scope>
    <source>
        <strain evidence="3">MUM 19.33</strain>
    </source>
</reference>